<dbReference type="EMBL" id="MH271298">
    <property type="protein sequence ID" value="AWY04879.1"/>
    <property type="molecule type" value="Genomic_DNA"/>
</dbReference>
<organism evidence="2 3">
    <name type="scientific">Microbacterium phage Floof</name>
    <dbReference type="NCBI Taxonomy" id="2201433"/>
    <lineage>
        <taxon>Viruses</taxon>
        <taxon>Duplodnaviria</taxon>
        <taxon>Heunggongvirae</taxon>
        <taxon>Uroviricota</taxon>
        <taxon>Caudoviricetes</taxon>
        <taxon>Casidaviridae</taxon>
        <taxon>Percivalvirus</taxon>
        <taxon>Percivalvirus floof</taxon>
    </lineage>
</organism>
<sequence length="100" mass="11170">MLYEPLMTVYTKPADAVPVCQQCNATKRKLDQLQKDGKLAMYVSIDVTDPANAHVLEMLEARGVRQTPYVIVTQEKGGEGTTELDAWGGYIPDKLVEWAR</sequence>
<dbReference type="SUPFAM" id="SSF52833">
    <property type="entry name" value="Thioredoxin-like"/>
    <property type="match status" value="1"/>
</dbReference>
<evidence type="ECO:0000259" key="1">
    <source>
        <dbReference type="Pfam" id="PF00462"/>
    </source>
</evidence>
<dbReference type="Gene3D" id="3.40.30.10">
    <property type="entry name" value="Glutaredoxin"/>
    <property type="match status" value="1"/>
</dbReference>
<dbReference type="InterPro" id="IPR002109">
    <property type="entry name" value="Glutaredoxin"/>
</dbReference>
<evidence type="ECO:0000313" key="2">
    <source>
        <dbReference type="EMBL" id="AWY04879.1"/>
    </source>
</evidence>
<keyword evidence="3" id="KW-1185">Reference proteome</keyword>
<dbReference type="Proteomes" id="UP000251585">
    <property type="component" value="Segment"/>
</dbReference>
<dbReference type="Pfam" id="PF00462">
    <property type="entry name" value="Glutaredoxin"/>
    <property type="match status" value="1"/>
</dbReference>
<accession>A0A2Z4Q4Q2</accession>
<evidence type="ECO:0000313" key="3">
    <source>
        <dbReference type="Proteomes" id="UP000251585"/>
    </source>
</evidence>
<reference evidence="3" key="1">
    <citation type="submission" date="2018-04" db="EMBL/GenBank/DDBJ databases">
        <authorList>
            <person name="Go L.Y."/>
            <person name="Mitchell J.A."/>
        </authorList>
    </citation>
    <scope>NUCLEOTIDE SEQUENCE [LARGE SCALE GENOMIC DNA]</scope>
</reference>
<gene>
    <name evidence="2" type="primary">43</name>
    <name evidence="2" type="ORF">PBI_FLOOF_43</name>
</gene>
<name>A0A2Z4Q4Q2_9CAUD</name>
<feature type="domain" description="Glutaredoxin" evidence="1">
    <location>
        <begin position="8"/>
        <end position="74"/>
    </location>
</feature>
<dbReference type="InterPro" id="IPR036249">
    <property type="entry name" value="Thioredoxin-like_sf"/>
</dbReference>
<proteinExistence type="predicted"/>
<protein>
    <submittedName>
        <fullName evidence="2">NrdH-like glutaredoxin</fullName>
    </submittedName>
</protein>
<dbReference type="PROSITE" id="PS51354">
    <property type="entry name" value="GLUTAREDOXIN_2"/>
    <property type="match status" value="1"/>
</dbReference>